<dbReference type="Proteomes" id="UP000292554">
    <property type="component" value="Unassembled WGS sequence"/>
</dbReference>
<dbReference type="Pfam" id="PF16358">
    <property type="entry name" value="RcsF"/>
    <property type="match status" value="1"/>
</dbReference>
<feature type="chain" id="PRO_5046053124" evidence="1">
    <location>
        <begin position="23"/>
        <end position="126"/>
    </location>
</feature>
<reference evidence="2 3" key="1">
    <citation type="submission" date="2019-02" db="EMBL/GenBank/DDBJ databases">
        <title>Corallincola luteus sp. nov., a marine bacterium isolated from surface sediment of Bohai Sea in China.</title>
        <authorList>
            <person name="Ren Q."/>
        </authorList>
    </citation>
    <scope>NUCLEOTIDE SEQUENCE [LARGE SCALE GENOMIC DNA]</scope>
    <source>
        <strain evidence="2 3">DASS28</strain>
    </source>
</reference>
<protein>
    <submittedName>
        <fullName evidence="2">Exopolysaccharide biosynthesis protein</fullName>
    </submittedName>
</protein>
<dbReference type="PROSITE" id="PS51257">
    <property type="entry name" value="PROKAR_LIPOPROTEIN"/>
    <property type="match status" value="1"/>
</dbReference>
<dbReference type="Gene3D" id="3.30.110.70">
    <property type="entry name" value="Hypothetical protein apc22750. Chain B"/>
    <property type="match status" value="1"/>
</dbReference>
<evidence type="ECO:0000256" key="1">
    <source>
        <dbReference type="SAM" id="SignalP"/>
    </source>
</evidence>
<accession>A0ABY2AJP5</accession>
<evidence type="ECO:0000313" key="2">
    <source>
        <dbReference type="EMBL" id="TCI03027.1"/>
    </source>
</evidence>
<name>A0ABY2AJP5_9GAMM</name>
<proteinExistence type="predicted"/>
<organism evidence="2 3">
    <name type="scientific">Corallincola luteus</name>
    <dbReference type="NCBI Taxonomy" id="1775177"/>
    <lineage>
        <taxon>Bacteria</taxon>
        <taxon>Pseudomonadati</taxon>
        <taxon>Pseudomonadota</taxon>
        <taxon>Gammaproteobacteria</taxon>
        <taxon>Alteromonadales</taxon>
        <taxon>Psychromonadaceae</taxon>
        <taxon>Corallincola</taxon>
    </lineage>
</organism>
<gene>
    <name evidence="2" type="ORF">EZV61_12170</name>
</gene>
<dbReference type="RefSeq" id="WP_131415882.1">
    <property type="nucleotide sequence ID" value="NZ_SJXE01000005.1"/>
</dbReference>
<evidence type="ECO:0000313" key="3">
    <source>
        <dbReference type="Proteomes" id="UP000292554"/>
    </source>
</evidence>
<keyword evidence="3" id="KW-1185">Reference proteome</keyword>
<dbReference type="InterPro" id="IPR030852">
    <property type="entry name" value="RcsF"/>
</dbReference>
<sequence>MRRLLLPALLLTLSGCSGYSLHTNLDKQNFDDYYRPSSVTVYTAEQLTDLNYKELGPVQGESCRNRSDLPPAQASDARTQARTSAAEMGGNGVTFSQCLTLTGDDSLPGCIDSIICIGTALAVEAP</sequence>
<feature type="signal peptide" evidence="1">
    <location>
        <begin position="1"/>
        <end position="22"/>
    </location>
</feature>
<comment type="caution">
    <text evidence="2">The sequence shown here is derived from an EMBL/GenBank/DDBJ whole genome shotgun (WGS) entry which is preliminary data.</text>
</comment>
<dbReference type="EMBL" id="SJXE01000005">
    <property type="protein sequence ID" value="TCI03027.1"/>
    <property type="molecule type" value="Genomic_DNA"/>
</dbReference>
<keyword evidence="1" id="KW-0732">Signal</keyword>